<dbReference type="OrthoDB" id="5674026at2"/>
<dbReference type="Pfam" id="PF05638">
    <property type="entry name" value="T6SS_HCP"/>
    <property type="match status" value="1"/>
</dbReference>
<sequence>MPSPAYLKITGAKQKLISAGASTVDSVGNIYQSEFEDEILVQKIEHEINTPTDPQSGQPSGKRVHGPYKVTFTTNKSKPLLLTAICKSELLEEVVIKQFRATSAHPAEFYYKTTLENATIIKMRTSQTHAQEVDESFRQQEVELWFSYKKITESHEICGTEGSDDWEEGWTAV</sequence>
<dbReference type="InterPro" id="IPR008514">
    <property type="entry name" value="T6SS_Hcp"/>
</dbReference>
<organism evidence="1 2">
    <name type="scientific">Pseudomonas alkylphenolica</name>
    <dbReference type="NCBI Taxonomy" id="237609"/>
    <lineage>
        <taxon>Bacteria</taxon>
        <taxon>Pseudomonadati</taxon>
        <taxon>Pseudomonadota</taxon>
        <taxon>Gammaproteobacteria</taxon>
        <taxon>Pseudomonadales</taxon>
        <taxon>Pseudomonadaceae</taxon>
        <taxon>Pseudomonas</taxon>
    </lineage>
</organism>
<gene>
    <name evidence="1" type="ORF">DM813_22635</name>
</gene>
<protein>
    <submittedName>
        <fullName evidence="1">Type VI secretion system tube protein Hcp</fullName>
    </submittedName>
</protein>
<reference evidence="1 2" key="1">
    <citation type="submission" date="2018-06" db="EMBL/GenBank/DDBJ databases">
        <title>Bacteria isolated from soil of Wuhan.</title>
        <authorList>
            <person name="Wei X."/>
            <person name="Chunhua H."/>
        </authorList>
    </citation>
    <scope>NUCLEOTIDE SEQUENCE [LARGE SCALE GENOMIC DNA]</scope>
    <source>
        <strain evidence="2">xwS2</strain>
    </source>
</reference>
<dbReference type="PANTHER" id="PTHR34319">
    <property type="entry name" value="MAJOR EXPORTED PROTEIN"/>
    <property type="match status" value="1"/>
</dbReference>
<dbReference type="Proteomes" id="UP000288983">
    <property type="component" value="Unassembled WGS sequence"/>
</dbReference>
<proteinExistence type="predicted"/>
<dbReference type="EMBL" id="QJRG01000048">
    <property type="protein sequence ID" value="RWU19118.1"/>
    <property type="molecule type" value="Genomic_DNA"/>
</dbReference>
<comment type="caution">
    <text evidence="1">The sequence shown here is derived from an EMBL/GenBank/DDBJ whole genome shotgun (WGS) entry which is preliminary data.</text>
</comment>
<dbReference type="Gene3D" id="2.30.110.20">
    <property type="entry name" value="Hcp1-like"/>
    <property type="match status" value="1"/>
</dbReference>
<dbReference type="InterPro" id="IPR052947">
    <property type="entry name" value="T6SS_Hcp1_domain"/>
</dbReference>
<dbReference type="SUPFAM" id="SSF141452">
    <property type="entry name" value="Hcp1-like"/>
    <property type="match status" value="1"/>
</dbReference>
<accession>A0A443ZJT7</accession>
<name>A0A443ZJT7_9PSED</name>
<evidence type="ECO:0000313" key="2">
    <source>
        <dbReference type="Proteomes" id="UP000288983"/>
    </source>
</evidence>
<evidence type="ECO:0000313" key="1">
    <source>
        <dbReference type="EMBL" id="RWU19118.1"/>
    </source>
</evidence>
<dbReference type="RefSeq" id="WP_128325602.1">
    <property type="nucleotide sequence ID" value="NZ_QJRG01000048.1"/>
</dbReference>
<dbReference type="NCBIfam" id="TIGR03344">
    <property type="entry name" value="VI_effect_Hcp1"/>
    <property type="match status" value="1"/>
</dbReference>
<dbReference type="AlphaFoldDB" id="A0A443ZJT7"/>
<dbReference type="InterPro" id="IPR036624">
    <property type="entry name" value="Hcp1-lik_sf"/>
</dbReference>
<dbReference type="PANTHER" id="PTHR34319:SF6">
    <property type="entry name" value="MAJOR EXPORTED PROTEIN"/>
    <property type="match status" value="1"/>
</dbReference>